<accession>A0ABX7K5Y2</accession>
<dbReference type="EMBL" id="CP061510">
    <property type="protein sequence ID" value="QSB43414.1"/>
    <property type="molecule type" value="Genomic_DNA"/>
</dbReference>
<evidence type="ECO:0000256" key="1">
    <source>
        <dbReference type="SAM" id="Phobius"/>
    </source>
</evidence>
<keyword evidence="1" id="KW-0472">Membrane</keyword>
<evidence type="ECO:0000313" key="4">
    <source>
        <dbReference type="Proteomes" id="UP000663637"/>
    </source>
</evidence>
<evidence type="ECO:0000313" key="3">
    <source>
        <dbReference type="EMBL" id="QSB43414.1"/>
    </source>
</evidence>
<dbReference type="RefSeq" id="WP_205440809.1">
    <property type="nucleotide sequence ID" value="NZ_CP061510.1"/>
</dbReference>
<keyword evidence="1" id="KW-0812">Transmembrane</keyword>
<dbReference type="InterPro" id="IPR025166">
    <property type="entry name" value="Integrase_DNA_bind_dom"/>
</dbReference>
<sequence length="121" mass="13511">MGKAYNFNPSSLDMLNSGWCSAPLVAGLCVIVSATGKKTWRYRRRIARSGAIVTLTLGTCPAYTIPMAREWANELNQAIERGEGPREAIRVEKVRESLTVEKAHTIYMDVMRRGERKLAVP</sequence>
<reference evidence="3 4" key="1">
    <citation type="submission" date="2020-09" db="EMBL/GenBank/DDBJ databases">
        <title>Complete genome sequence of altererythrobacter flavus SS-21NJ, isolated from Dongying oil sludge in Shandong province.</title>
        <authorList>
            <person name="Sun S."/>
            <person name="Zhang Z."/>
        </authorList>
    </citation>
    <scope>NUCLEOTIDE SEQUENCE [LARGE SCALE GENOMIC DNA]</scope>
    <source>
        <strain evidence="3 4">SS-21NJ</strain>
    </source>
</reference>
<gene>
    <name evidence="3" type="ORF">IDJ81_08355</name>
</gene>
<dbReference type="InterPro" id="IPR038488">
    <property type="entry name" value="Integrase_DNA-bd_sf"/>
</dbReference>
<dbReference type="Proteomes" id="UP000663637">
    <property type="component" value="Chromosome"/>
</dbReference>
<dbReference type="Gene3D" id="3.30.160.390">
    <property type="entry name" value="Integrase, DNA-binding domain"/>
    <property type="match status" value="1"/>
</dbReference>
<protein>
    <submittedName>
        <fullName evidence="3">DUF4102 domain-containing protein</fullName>
    </submittedName>
</protein>
<evidence type="ECO:0000259" key="2">
    <source>
        <dbReference type="Pfam" id="PF13356"/>
    </source>
</evidence>
<feature type="domain" description="Integrase DNA-binding" evidence="2">
    <location>
        <begin position="26"/>
        <end position="89"/>
    </location>
</feature>
<feature type="transmembrane region" description="Helical" evidence="1">
    <location>
        <begin position="16"/>
        <end position="36"/>
    </location>
</feature>
<dbReference type="Pfam" id="PF13356">
    <property type="entry name" value="Arm-DNA-bind_3"/>
    <property type="match status" value="1"/>
</dbReference>
<keyword evidence="1" id="KW-1133">Transmembrane helix</keyword>
<keyword evidence="4" id="KW-1185">Reference proteome</keyword>
<name>A0ABX7K5Y2_9SPHN</name>
<proteinExistence type="predicted"/>
<organism evidence="3 4">
    <name type="scientific">Tsuneonella flava</name>
    <dbReference type="NCBI Taxonomy" id="2055955"/>
    <lineage>
        <taxon>Bacteria</taxon>
        <taxon>Pseudomonadati</taxon>
        <taxon>Pseudomonadota</taxon>
        <taxon>Alphaproteobacteria</taxon>
        <taxon>Sphingomonadales</taxon>
        <taxon>Erythrobacteraceae</taxon>
        <taxon>Tsuneonella</taxon>
    </lineage>
</organism>